<dbReference type="Proteomes" id="UP000614200">
    <property type="component" value="Unassembled WGS sequence"/>
</dbReference>
<accession>A0ABR9ZUN0</accession>
<dbReference type="PIRSF" id="PIRSF003203">
    <property type="entry name" value="AzlD"/>
    <property type="match status" value="1"/>
</dbReference>
<keyword evidence="3" id="KW-1185">Reference proteome</keyword>
<dbReference type="Pfam" id="PF05437">
    <property type="entry name" value="AzlD"/>
    <property type="match status" value="1"/>
</dbReference>
<proteinExistence type="predicted"/>
<gene>
    <name evidence="2" type="ORF">ISU02_13740</name>
</gene>
<evidence type="ECO:0000256" key="1">
    <source>
        <dbReference type="SAM" id="Phobius"/>
    </source>
</evidence>
<evidence type="ECO:0000313" key="2">
    <source>
        <dbReference type="EMBL" id="MBF4694179.1"/>
    </source>
</evidence>
<feature type="transmembrane region" description="Helical" evidence="1">
    <location>
        <begin position="65"/>
        <end position="84"/>
    </location>
</feature>
<feature type="transmembrane region" description="Helical" evidence="1">
    <location>
        <begin position="40"/>
        <end position="58"/>
    </location>
</feature>
<evidence type="ECO:0000313" key="3">
    <source>
        <dbReference type="Proteomes" id="UP000614200"/>
    </source>
</evidence>
<reference evidence="2 3" key="1">
    <citation type="submission" date="2020-11" db="EMBL/GenBank/DDBJ databases">
        <title>Fusibacter basophilias sp. nov.</title>
        <authorList>
            <person name="Qiu D."/>
        </authorList>
    </citation>
    <scope>NUCLEOTIDE SEQUENCE [LARGE SCALE GENOMIC DNA]</scope>
    <source>
        <strain evidence="2 3">Q10-2</strain>
    </source>
</reference>
<keyword evidence="1" id="KW-0472">Membrane</keyword>
<dbReference type="InterPro" id="IPR008407">
    <property type="entry name" value="Brnchd-chn_aa_trnsp_AzlD"/>
</dbReference>
<dbReference type="EMBL" id="JADKNH010000008">
    <property type="protein sequence ID" value="MBF4694179.1"/>
    <property type="molecule type" value="Genomic_DNA"/>
</dbReference>
<feature type="transmembrane region" description="Helical" evidence="1">
    <location>
        <begin position="7"/>
        <end position="28"/>
    </location>
</feature>
<feature type="transmembrane region" description="Helical" evidence="1">
    <location>
        <begin position="90"/>
        <end position="107"/>
    </location>
</feature>
<keyword evidence="1" id="KW-0812">Transmembrane</keyword>
<sequence length="108" mass="12172">MNFIRDIGIIITIACFTFLTRVFPFAVFGRHQQPPAIIRYLGKVLPASVIAILVVYCLKHVHFTTISAFAPEFVAVCIVAGLHLWKRNNLLSIGIGTVSYMLMIQYLF</sequence>
<organism evidence="2 3">
    <name type="scientific">Fusibacter ferrireducens</name>
    <dbReference type="NCBI Taxonomy" id="2785058"/>
    <lineage>
        <taxon>Bacteria</taxon>
        <taxon>Bacillati</taxon>
        <taxon>Bacillota</taxon>
        <taxon>Clostridia</taxon>
        <taxon>Eubacteriales</taxon>
        <taxon>Eubacteriales Family XII. Incertae Sedis</taxon>
        <taxon>Fusibacter</taxon>
    </lineage>
</organism>
<name>A0ABR9ZUN0_9FIRM</name>
<protein>
    <submittedName>
        <fullName evidence="2">AzlD domain-containing protein</fullName>
    </submittedName>
</protein>
<keyword evidence="1" id="KW-1133">Transmembrane helix</keyword>
<dbReference type="RefSeq" id="WP_194702422.1">
    <property type="nucleotide sequence ID" value="NZ_JADKNH010000008.1"/>
</dbReference>
<comment type="caution">
    <text evidence="2">The sequence shown here is derived from an EMBL/GenBank/DDBJ whole genome shotgun (WGS) entry which is preliminary data.</text>
</comment>